<evidence type="ECO:0000256" key="1">
    <source>
        <dbReference type="SAM" id="MobiDB-lite"/>
    </source>
</evidence>
<feature type="domain" description="DUF4333" evidence="2">
    <location>
        <begin position="114"/>
        <end position="189"/>
    </location>
</feature>
<dbReference type="Pfam" id="PF14230">
    <property type="entry name" value="DUF4333"/>
    <property type="match status" value="1"/>
</dbReference>
<evidence type="ECO:0000259" key="2">
    <source>
        <dbReference type="Pfam" id="PF14230"/>
    </source>
</evidence>
<dbReference type="Proteomes" id="UP000029713">
    <property type="component" value="Unassembled WGS sequence"/>
</dbReference>
<dbReference type="STRING" id="1522368.IN07_01005"/>
<name>A0A098YDQ0_9ACTN</name>
<sequence>MSQPPQGEDPQSPWARPDREPGGAPGPRSAAAGWGAPQGGWGPPSGGPGQPPRYQGWGEAPGYGRPGEYGQPGGWGPPSAQFGSPGGWGPPAQPASRRSRPPKLVLVTLAVLLVVVALSLPSPLSATRLDPAAVERAVADQFEDREGVALDLSCEDELPVRAGATYSCAGRTVDGEPVSITITLTGEDGDYTWAAT</sequence>
<keyword evidence="4" id="KW-1185">Reference proteome</keyword>
<reference evidence="3 4" key="1">
    <citation type="submission" date="2014-07" db="EMBL/GenBank/DDBJ databases">
        <title>Biosystematic studies on Modestobacter strains isolated from extreme hyper-arid desert soil and from historic building.</title>
        <authorList>
            <person name="Bukarasam K."/>
            <person name="Bull A."/>
            <person name="Girard G."/>
            <person name="van Wezel G."/>
            <person name="Goodfellow M."/>
        </authorList>
    </citation>
    <scope>NUCLEOTIDE SEQUENCE [LARGE SCALE GENOMIC DNA]</scope>
    <source>
        <strain evidence="3 4">KNN45-2b</strain>
    </source>
</reference>
<feature type="compositionally biased region" description="Low complexity" evidence="1">
    <location>
        <begin position="26"/>
        <end position="35"/>
    </location>
</feature>
<protein>
    <recommendedName>
        <fullName evidence="2">DUF4333 domain-containing protein</fullName>
    </recommendedName>
</protein>
<evidence type="ECO:0000313" key="3">
    <source>
        <dbReference type="EMBL" id="KGH48577.1"/>
    </source>
</evidence>
<dbReference type="OrthoDB" id="5198073at2"/>
<gene>
    <name evidence="3" type="ORF">IN07_01005</name>
</gene>
<accession>A0A098YDQ0</accession>
<proteinExistence type="predicted"/>
<feature type="region of interest" description="Disordered" evidence="1">
    <location>
        <begin position="1"/>
        <end position="99"/>
    </location>
</feature>
<dbReference type="EMBL" id="JPMX01000003">
    <property type="protein sequence ID" value="KGH48577.1"/>
    <property type="molecule type" value="Genomic_DNA"/>
</dbReference>
<dbReference type="InterPro" id="IPR025637">
    <property type="entry name" value="DUF4333"/>
</dbReference>
<evidence type="ECO:0000313" key="4">
    <source>
        <dbReference type="Proteomes" id="UP000029713"/>
    </source>
</evidence>
<dbReference type="RefSeq" id="WP_036332659.1">
    <property type="nucleotide sequence ID" value="NZ_JPMX01000003.1"/>
</dbReference>
<comment type="caution">
    <text evidence="3">The sequence shown here is derived from an EMBL/GenBank/DDBJ whole genome shotgun (WGS) entry which is preliminary data.</text>
</comment>
<feature type="compositionally biased region" description="Gly residues" evidence="1">
    <location>
        <begin position="59"/>
        <end position="76"/>
    </location>
</feature>
<dbReference type="AlphaFoldDB" id="A0A098YDQ0"/>
<organism evidence="3 4">
    <name type="scientific">Modestobacter caceresii</name>
    <dbReference type="NCBI Taxonomy" id="1522368"/>
    <lineage>
        <taxon>Bacteria</taxon>
        <taxon>Bacillati</taxon>
        <taxon>Actinomycetota</taxon>
        <taxon>Actinomycetes</taxon>
        <taxon>Geodermatophilales</taxon>
        <taxon>Geodermatophilaceae</taxon>
        <taxon>Modestobacter</taxon>
    </lineage>
</organism>